<dbReference type="Proteomes" id="UP000016637">
    <property type="component" value="Unassembled WGS sequence"/>
</dbReference>
<gene>
    <name evidence="3" type="ORF">HMPREF1983_00921</name>
</gene>
<sequence>MSKKLKTIGFGKIQQGLGAALASMIDDAVTEKVETKVDAFKIQENLKKLLKLDKAELEEKMKILEEQSKGALEVKKALFEADSTIPQIVKTKILDAVEAEIGRLKTIITEAEMIKAIQAHLDYATIKNAIIDKAFIKEIISDETFRQEFEEGDVTTQNIFTKIRDRIQSNIRKDFLTKDETKKLVNDLVISEDGIRQITQEETAKIIKEKKSELKGDKGDPGKDGSSINRNFVRGSGNLSLASGKWKDGTFRKSGKGNIEVVDIPDSPIPTIKKGFKILSTDGGVTQDEFQLTKGKWTVSWWVKGKKGQRVQIQTYWSALDTSSGVGFSTLTQDGWQLVSFTSEATKEGIYSISYIYLASGDPIIVTAPKIEQGNIATPWCPAYEDLQGKDGVVPNYNLISNTHFPNFAAARNVNNANLKLIENDYNGHNSIDVSISGLTEFKWKGFDMQSSISSFKKGDKVVIRLPIYIFDDVNLDSDIILSLKNHNKDKTFKTFNLSNGTVKNQWIVKEFSFIVENDFNFERKNWFYVYATKNGHFKVAEPYLGYGEEVPNSWLPSLEDLKGHSLTATAWYSGEYQNSVTKNVKIHLKVYYDGEVVKEGVKISIPELGENGKDIKYKNGDVILEILDGKNQTGKSLYTLFEVEYNYLKATAEARLNNSTDPTVIEEVVTKSKQFESTLNNFVSTISQRTKILEGNDEIRKKSITDLYSKISQTNSEITSIVKKTTENELLPFNLFKSQSGTSDITFNLTENIKAGEVYTMAFNCDFENSKVMFPKMLQVKRLDDYSGDDILSNLTQYQIFVANRKKTIVKIKPDYDLSRIYMDNFGSAKNVKFKDIYILKGDKTNLFKTDLVSKSEVGTIIRQNSESVRIAWNNYSKYFQFEDESLTIYEGTKNEDKRRLRLDYTGTNFYDTNGQFSGGIRGYYKPVSWGAQADFYSGMNFLVKMNGRIGWFEEVEEWGKSYESPILSFNYISNDNDGNENKNKLVAGRKLVCENGLHIGDDVTVKGVQGDSGGLKGENTNVKVSGLTLKFRRGILVEVV</sequence>
<evidence type="ECO:0000256" key="2">
    <source>
        <dbReference type="SAM" id="MobiDB-lite"/>
    </source>
</evidence>
<name>U2RW71_9BACL</name>
<keyword evidence="1" id="KW-0175">Coiled coil</keyword>
<reference evidence="3 4" key="1">
    <citation type="submission" date="2013-08" db="EMBL/GenBank/DDBJ databases">
        <authorList>
            <person name="Weinstock G."/>
            <person name="Sodergren E."/>
            <person name="Wylie T."/>
            <person name="Fulton L."/>
            <person name="Fulton R."/>
            <person name="Fronick C."/>
            <person name="O'Laughlin M."/>
            <person name="Godfrey J."/>
            <person name="Miner T."/>
            <person name="Herter B."/>
            <person name="Appelbaum E."/>
            <person name="Cordes M."/>
            <person name="Lek S."/>
            <person name="Wollam A."/>
            <person name="Pepin K.H."/>
            <person name="Palsikar V.B."/>
            <person name="Mitreva M."/>
            <person name="Wilson R.K."/>
        </authorList>
    </citation>
    <scope>NUCLEOTIDE SEQUENCE [LARGE SCALE GENOMIC DNA]</scope>
    <source>
        <strain evidence="3 4">ATCC 700627</strain>
    </source>
</reference>
<feature type="coiled-coil region" evidence="1">
    <location>
        <begin position="40"/>
        <end position="74"/>
    </location>
</feature>
<feature type="compositionally biased region" description="Basic and acidic residues" evidence="2">
    <location>
        <begin position="211"/>
        <end position="223"/>
    </location>
</feature>
<dbReference type="EMBL" id="AWVP01000059">
    <property type="protein sequence ID" value="ERK57818.1"/>
    <property type="molecule type" value="Genomic_DNA"/>
</dbReference>
<organism evidence="3 4">
    <name type="scientific">Gemella bergeri ATCC 700627</name>
    <dbReference type="NCBI Taxonomy" id="1321820"/>
    <lineage>
        <taxon>Bacteria</taxon>
        <taxon>Bacillati</taxon>
        <taxon>Bacillota</taxon>
        <taxon>Bacilli</taxon>
        <taxon>Bacillales</taxon>
        <taxon>Gemellaceae</taxon>
        <taxon>Gemella</taxon>
    </lineage>
</organism>
<dbReference type="PATRIC" id="fig|1321820.3.peg.895"/>
<dbReference type="HOGENOM" id="CLU_292360_0_0_9"/>
<feature type="region of interest" description="Disordered" evidence="2">
    <location>
        <begin position="211"/>
        <end position="231"/>
    </location>
</feature>
<proteinExistence type="predicted"/>
<comment type="caution">
    <text evidence="3">The sequence shown here is derived from an EMBL/GenBank/DDBJ whole genome shotgun (WGS) entry which is preliminary data.</text>
</comment>
<dbReference type="eggNOG" id="ENOG5031XHG">
    <property type="taxonomic scope" value="Bacteria"/>
</dbReference>
<evidence type="ECO:0000313" key="3">
    <source>
        <dbReference type="EMBL" id="ERK57818.1"/>
    </source>
</evidence>
<keyword evidence="4" id="KW-1185">Reference proteome</keyword>
<dbReference type="AlphaFoldDB" id="U2RW71"/>
<evidence type="ECO:0000256" key="1">
    <source>
        <dbReference type="SAM" id="Coils"/>
    </source>
</evidence>
<evidence type="ECO:0000313" key="4">
    <source>
        <dbReference type="Proteomes" id="UP000016637"/>
    </source>
</evidence>
<accession>U2RW71</accession>
<dbReference type="RefSeq" id="WP_021753577.1">
    <property type="nucleotide sequence ID" value="NZ_KI271873.1"/>
</dbReference>
<protein>
    <submittedName>
        <fullName evidence="3">Uncharacterized protein</fullName>
    </submittedName>
</protein>